<feature type="compositionally biased region" description="Polar residues" evidence="1">
    <location>
        <begin position="93"/>
        <end position="105"/>
    </location>
</feature>
<dbReference type="PANTHER" id="PTHR31157:SF1">
    <property type="entry name" value="SCP DOMAIN-CONTAINING PROTEIN"/>
    <property type="match status" value="1"/>
</dbReference>
<evidence type="ECO:0000313" key="3">
    <source>
        <dbReference type="EMBL" id="MFH5207536.1"/>
    </source>
</evidence>
<dbReference type="InterPro" id="IPR035940">
    <property type="entry name" value="CAP_sf"/>
</dbReference>
<dbReference type="PANTHER" id="PTHR31157">
    <property type="entry name" value="SCP DOMAIN-CONTAINING PROTEIN"/>
    <property type="match status" value="1"/>
</dbReference>
<proteinExistence type="predicted"/>
<dbReference type="SUPFAM" id="SSF55797">
    <property type="entry name" value="PR-1-like"/>
    <property type="match status" value="1"/>
</dbReference>
<dbReference type="InterPro" id="IPR014044">
    <property type="entry name" value="CAP_dom"/>
</dbReference>
<feature type="domain" description="SCP" evidence="2">
    <location>
        <begin position="57"/>
        <end position="172"/>
    </location>
</feature>
<dbReference type="Gene3D" id="3.40.33.10">
    <property type="entry name" value="CAP"/>
    <property type="match status" value="1"/>
</dbReference>
<accession>A0ABW7JHU4</accession>
<dbReference type="Pfam" id="PF00188">
    <property type="entry name" value="CAP"/>
    <property type="match status" value="1"/>
</dbReference>
<dbReference type="CDD" id="cd05379">
    <property type="entry name" value="CAP_bacterial"/>
    <property type="match status" value="1"/>
</dbReference>
<dbReference type="PROSITE" id="PS51318">
    <property type="entry name" value="TAT"/>
    <property type="match status" value="1"/>
</dbReference>
<organism evidence="3 4">
    <name type="scientific">Antrihabitans spumae</name>
    <dbReference type="NCBI Taxonomy" id="3373370"/>
    <lineage>
        <taxon>Bacteria</taxon>
        <taxon>Bacillati</taxon>
        <taxon>Actinomycetota</taxon>
        <taxon>Actinomycetes</taxon>
        <taxon>Mycobacteriales</taxon>
        <taxon>Nocardiaceae</taxon>
        <taxon>Antrihabitans</taxon>
    </lineage>
</organism>
<gene>
    <name evidence="3" type="ORF">ACHIPZ_04785</name>
</gene>
<dbReference type="EMBL" id="JBIMSO010000022">
    <property type="protein sequence ID" value="MFH5207536.1"/>
    <property type="molecule type" value="Genomic_DNA"/>
</dbReference>
<comment type="caution">
    <text evidence="3">The sequence shown here is derived from an EMBL/GenBank/DDBJ whole genome shotgun (WGS) entry which is preliminary data.</text>
</comment>
<protein>
    <submittedName>
        <fullName evidence="3">CAP domain-containing protein</fullName>
    </submittedName>
</protein>
<feature type="region of interest" description="Disordered" evidence="1">
    <location>
        <begin position="88"/>
        <end position="108"/>
    </location>
</feature>
<evidence type="ECO:0000313" key="4">
    <source>
        <dbReference type="Proteomes" id="UP001609175"/>
    </source>
</evidence>
<dbReference type="Proteomes" id="UP001609175">
    <property type="component" value="Unassembled WGS sequence"/>
</dbReference>
<dbReference type="RefSeq" id="WP_395112930.1">
    <property type="nucleotide sequence ID" value="NZ_JBIMSO010000022.1"/>
</dbReference>
<sequence>MNRENNMLGSTQTCRSTRTSFVRGATLAVAAIGLTAGSVVLAAPSSAAPLDVSGAVGAMNAARNKVGCPSLAVNSALQNAAQAHSGEMARSKVASSAGTGKSTPATRIKDAGYEASSVGELVLMTPPAATSADVVNAFVASENPYILNCRFTDVGIGVTSGSNSNSYWTIDFARPA</sequence>
<evidence type="ECO:0000259" key="2">
    <source>
        <dbReference type="Pfam" id="PF00188"/>
    </source>
</evidence>
<name>A0ABW7JHU4_9NOCA</name>
<evidence type="ECO:0000256" key="1">
    <source>
        <dbReference type="SAM" id="MobiDB-lite"/>
    </source>
</evidence>
<reference evidence="3 4" key="1">
    <citation type="submission" date="2024-10" db="EMBL/GenBank/DDBJ databases">
        <authorList>
            <person name="Riesco R."/>
        </authorList>
    </citation>
    <scope>NUCLEOTIDE SEQUENCE [LARGE SCALE GENOMIC DNA]</scope>
    <source>
        <strain evidence="3 4">NCIMB 15449</strain>
    </source>
</reference>
<dbReference type="InterPro" id="IPR006311">
    <property type="entry name" value="TAT_signal"/>
</dbReference>